<sequence length="74" mass="8169">MTDTQVDPVALEGSSSTWGTPQGIVSTGFFSAPIVLMVSSGSCRVHGNPQREQGFPCKQDGKNYFRRMNRNAFW</sequence>
<evidence type="ECO:0000313" key="2">
    <source>
        <dbReference type="Proteomes" id="UP000318053"/>
    </source>
</evidence>
<organism evidence="1 2">
    <name type="scientific">Allorhodopirellula solitaria</name>
    <dbReference type="NCBI Taxonomy" id="2527987"/>
    <lineage>
        <taxon>Bacteria</taxon>
        <taxon>Pseudomonadati</taxon>
        <taxon>Planctomycetota</taxon>
        <taxon>Planctomycetia</taxon>
        <taxon>Pirellulales</taxon>
        <taxon>Pirellulaceae</taxon>
        <taxon>Allorhodopirellula</taxon>
    </lineage>
</organism>
<accession>A0A5C5YJ47</accession>
<evidence type="ECO:0000313" key="1">
    <source>
        <dbReference type="EMBL" id="TWT74891.1"/>
    </source>
</evidence>
<comment type="caution">
    <text evidence="1">The sequence shown here is derived from an EMBL/GenBank/DDBJ whole genome shotgun (WGS) entry which is preliminary data.</text>
</comment>
<reference evidence="1 2" key="1">
    <citation type="submission" date="2019-02" db="EMBL/GenBank/DDBJ databases">
        <title>Deep-cultivation of Planctomycetes and their phenomic and genomic characterization uncovers novel biology.</title>
        <authorList>
            <person name="Wiegand S."/>
            <person name="Jogler M."/>
            <person name="Boedeker C."/>
            <person name="Pinto D."/>
            <person name="Vollmers J."/>
            <person name="Rivas-Marin E."/>
            <person name="Kohn T."/>
            <person name="Peeters S.H."/>
            <person name="Heuer A."/>
            <person name="Rast P."/>
            <person name="Oberbeckmann S."/>
            <person name="Bunk B."/>
            <person name="Jeske O."/>
            <person name="Meyerdierks A."/>
            <person name="Storesund J.E."/>
            <person name="Kallscheuer N."/>
            <person name="Luecker S."/>
            <person name="Lage O.M."/>
            <person name="Pohl T."/>
            <person name="Merkel B.J."/>
            <person name="Hornburger P."/>
            <person name="Mueller R.-W."/>
            <person name="Bruemmer F."/>
            <person name="Labrenz M."/>
            <person name="Spormann A.M."/>
            <person name="Op Den Camp H."/>
            <person name="Overmann J."/>
            <person name="Amann R."/>
            <person name="Jetten M.S.M."/>
            <person name="Mascher T."/>
            <person name="Medema M.H."/>
            <person name="Devos D.P."/>
            <person name="Kaster A.-K."/>
            <person name="Ovreas L."/>
            <person name="Rohde M."/>
            <person name="Galperin M.Y."/>
            <person name="Jogler C."/>
        </authorList>
    </citation>
    <scope>NUCLEOTIDE SEQUENCE [LARGE SCALE GENOMIC DNA]</scope>
    <source>
        <strain evidence="1 2">CA85</strain>
    </source>
</reference>
<gene>
    <name evidence="1" type="ORF">CA85_01770</name>
</gene>
<protein>
    <submittedName>
        <fullName evidence="1">Uncharacterized protein</fullName>
    </submittedName>
</protein>
<dbReference type="Proteomes" id="UP000318053">
    <property type="component" value="Unassembled WGS sequence"/>
</dbReference>
<name>A0A5C5YJ47_9BACT</name>
<keyword evidence="2" id="KW-1185">Reference proteome</keyword>
<dbReference type="EMBL" id="SJPK01000001">
    <property type="protein sequence ID" value="TWT74891.1"/>
    <property type="molecule type" value="Genomic_DNA"/>
</dbReference>
<dbReference type="AlphaFoldDB" id="A0A5C5YJ47"/>
<proteinExistence type="predicted"/>